<dbReference type="Pfam" id="PF00188">
    <property type="entry name" value="CAP"/>
    <property type="match status" value="1"/>
</dbReference>
<feature type="transmembrane region" description="Helical" evidence="2">
    <location>
        <begin position="20"/>
        <end position="38"/>
    </location>
</feature>
<evidence type="ECO:0000313" key="5">
    <source>
        <dbReference type="Proteomes" id="UP000855421"/>
    </source>
</evidence>
<feature type="compositionally biased region" description="Acidic residues" evidence="1">
    <location>
        <begin position="75"/>
        <end position="85"/>
    </location>
</feature>
<dbReference type="Gene3D" id="3.40.33.10">
    <property type="entry name" value="CAP"/>
    <property type="match status" value="1"/>
</dbReference>
<reference evidence="4" key="2">
    <citation type="submission" date="2020-07" db="EMBL/GenBank/DDBJ databases">
        <authorList>
            <consortium name="NCBI Pathogen Detection Project"/>
        </authorList>
    </citation>
    <scope>NUCLEOTIDE SEQUENCE</scope>
    <source>
        <strain evidence="4">C25</strain>
    </source>
</reference>
<dbReference type="CDD" id="cd05379">
    <property type="entry name" value="CAP_bacterial"/>
    <property type="match status" value="1"/>
</dbReference>
<evidence type="ECO:0000313" key="4">
    <source>
        <dbReference type="EMBL" id="HAT4299558.1"/>
    </source>
</evidence>
<accession>A0AAN5NC98</accession>
<reference evidence="4" key="1">
    <citation type="journal article" date="2018" name="Genome Biol.">
        <title>SKESA: strategic k-mer extension for scrupulous assemblies.</title>
        <authorList>
            <person name="Souvorov A."/>
            <person name="Agarwala R."/>
            <person name="Lipman D.J."/>
        </authorList>
    </citation>
    <scope>NUCLEOTIDE SEQUENCE</scope>
    <source>
        <strain evidence="4">C25</strain>
    </source>
</reference>
<comment type="caution">
    <text evidence="4">The sequence shown here is derived from an EMBL/GenBank/DDBJ whole genome shotgun (WGS) entry which is preliminary data.</text>
</comment>
<feature type="region of interest" description="Disordered" evidence="1">
    <location>
        <begin position="57"/>
        <end position="108"/>
    </location>
</feature>
<feature type="compositionally biased region" description="Basic and acidic residues" evidence="1">
    <location>
        <begin position="57"/>
        <end position="74"/>
    </location>
</feature>
<feature type="domain" description="SCP" evidence="3">
    <location>
        <begin position="261"/>
        <end position="361"/>
    </location>
</feature>
<dbReference type="AlphaFoldDB" id="A0AAN5NC98"/>
<dbReference type="Proteomes" id="UP000855421">
    <property type="component" value="Unassembled WGS sequence"/>
</dbReference>
<sequence>MSKKIKELMEFIKVHKKETIGVAVALGIAVIGVGGYAISKNYTNKDANNVALAEKKEDSKIDETKKVEEDKAAENEEVTVEEQEDGSLIVKDKDGNTIADSSKGDDVSKIIEEKKEAGSNVNIKNKKGEVEKVESVENGNIKVASGETISPKTESKKPTSSEKQNGEKVEKVEDVKGATASSEGSITIVKPSKDESSSKPESNPQEQPKEEKTEEPSQPSQKDEEKQTEKPQETKPVEPVKPQKPERTWEYQSSMSQELWNDFNAYRQSKGLNALNWSGKYAGWTKSHCEEMAQKEKSFHKSYPEGGQVVGLNGAKNMTANKILQGFKNSPAHDRNLLDNELTEGACAVYKDSDGVYYFVIGFDY</sequence>
<name>A0AAN5NC98_CLOPF</name>
<dbReference type="RefSeq" id="WP_110083513.1">
    <property type="nucleotide sequence ID" value="NZ_CATNXM010000003.1"/>
</dbReference>
<feature type="region of interest" description="Disordered" evidence="1">
    <location>
        <begin position="127"/>
        <end position="252"/>
    </location>
</feature>
<dbReference type="EMBL" id="DACTBT010000029">
    <property type="protein sequence ID" value="HAT4299558.1"/>
    <property type="molecule type" value="Genomic_DNA"/>
</dbReference>
<protein>
    <recommendedName>
        <fullName evidence="3">SCP domain-containing protein</fullName>
    </recommendedName>
</protein>
<evidence type="ECO:0000259" key="3">
    <source>
        <dbReference type="Pfam" id="PF00188"/>
    </source>
</evidence>
<feature type="compositionally biased region" description="Basic and acidic residues" evidence="1">
    <location>
        <begin position="207"/>
        <end position="249"/>
    </location>
</feature>
<gene>
    <name evidence="4" type="ORF">I9063_002962</name>
</gene>
<keyword evidence="2" id="KW-0472">Membrane</keyword>
<evidence type="ECO:0000256" key="1">
    <source>
        <dbReference type="SAM" id="MobiDB-lite"/>
    </source>
</evidence>
<evidence type="ECO:0000256" key="2">
    <source>
        <dbReference type="SAM" id="Phobius"/>
    </source>
</evidence>
<feature type="compositionally biased region" description="Basic and acidic residues" evidence="1">
    <location>
        <begin position="153"/>
        <end position="176"/>
    </location>
</feature>
<keyword evidence="2" id="KW-1133">Transmembrane helix</keyword>
<keyword evidence="2" id="KW-0812">Transmembrane</keyword>
<dbReference type="SUPFAM" id="SSF55797">
    <property type="entry name" value="PR-1-like"/>
    <property type="match status" value="1"/>
</dbReference>
<proteinExistence type="predicted"/>
<organism evidence="4 5">
    <name type="scientific">Clostridium perfringens</name>
    <dbReference type="NCBI Taxonomy" id="1502"/>
    <lineage>
        <taxon>Bacteria</taxon>
        <taxon>Bacillati</taxon>
        <taxon>Bacillota</taxon>
        <taxon>Clostridia</taxon>
        <taxon>Eubacteriales</taxon>
        <taxon>Clostridiaceae</taxon>
        <taxon>Clostridium</taxon>
    </lineage>
</organism>
<dbReference type="InterPro" id="IPR035940">
    <property type="entry name" value="CAP_sf"/>
</dbReference>
<dbReference type="InterPro" id="IPR014044">
    <property type="entry name" value="CAP_dom"/>
</dbReference>